<sequence length="445" mass="48495">MPALNNAQIALPAVRPRTSAAASIHYVSSAFISAPTVHVSVLLVFICMLRRAWIRTPKIRNLAAIVDFSVLPLGHQQDVRNYAAWQLFSMARHRLVFHRVPACIATACPLTLKPVGGASPDLPIRTLNTVDNTSTSHQASCFSGYGAILGGYPGGRISWPAGVSRGTSAFRMPPTTSLRGAHCWSRHTRVPWRKQQTNTMAAMRYLNAKLAQQIDEELMSAAGAFSLDQLMELAGLACAQTLATVYNKEKYPRVLVCCGPGNQGGDGLVAARHLGMFGYKPTIWMPKPGSKDIYKRLQQQCTNMKIQILEPSQDTQSLRTALTSSDVILDAIFGFSFKPPVRAPFDAALPLIAQSGLPIVSVDVPSGWNVDLGKVDDLALNPDVLVSLTAPKEGVRQFKGRHFLGGRFVPKTLEEKFQLNLPEYPGISQIVELPRADESGDSQKL</sequence>
<evidence type="ECO:0000313" key="1">
    <source>
        <dbReference type="EMBL" id="KAJ3009757.1"/>
    </source>
</evidence>
<name>A0ACC1Q335_9APHY</name>
<gene>
    <name evidence="1" type="ORF">NUW54_g2687</name>
</gene>
<accession>A0ACC1Q335</accession>
<protein>
    <submittedName>
        <fullName evidence="1">Uncharacterized protein</fullName>
    </submittedName>
</protein>
<comment type="caution">
    <text evidence="1">The sequence shown here is derived from an EMBL/GenBank/DDBJ whole genome shotgun (WGS) entry which is preliminary data.</text>
</comment>
<dbReference type="EMBL" id="JANSHE010000522">
    <property type="protein sequence ID" value="KAJ3009757.1"/>
    <property type="molecule type" value="Genomic_DNA"/>
</dbReference>
<proteinExistence type="predicted"/>
<dbReference type="Proteomes" id="UP001144978">
    <property type="component" value="Unassembled WGS sequence"/>
</dbReference>
<reference evidence="1" key="1">
    <citation type="submission" date="2022-08" db="EMBL/GenBank/DDBJ databases">
        <title>Genome Sequence of Pycnoporus sanguineus.</title>
        <authorList>
            <person name="Buettner E."/>
        </authorList>
    </citation>
    <scope>NUCLEOTIDE SEQUENCE</scope>
    <source>
        <strain evidence="1">CG-C14</strain>
    </source>
</reference>
<keyword evidence="2" id="KW-1185">Reference proteome</keyword>
<organism evidence="1 2">
    <name type="scientific">Trametes sanguinea</name>
    <dbReference type="NCBI Taxonomy" id="158606"/>
    <lineage>
        <taxon>Eukaryota</taxon>
        <taxon>Fungi</taxon>
        <taxon>Dikarya</taxon>
        <taxon>Basidiomycota</taxon>
        <taxon>Agaricomycotina</taxon>
        <taxon>Agaricomycetes</taxon>
        <taxon>Polyporales</taxon>
        <taxon>Polyporaceae</taxon>
        <taxon>Trametes</taxon>
    </lineage>
</organism>
<evidence type="ECO:0000313" key="2">
    <source>
        <dbReference type="Proteomes" id="UP001144978"/>
    </source>
</evidence>